<keyword evidence="3 4" id="KW-0408">Iron</keyword>
<sequence length="457" mass="50396">DPGARRILTTFSVPLVSTFYFLHSTQANGVTFGMWGWCLDDGSLCSTSQYVFWIPFSVRILTRWCICRLGFTWQPEVPIPITKALVFYPITVVFTFFTMASLIPVLCIRTARSDRIFDFFAWISFALSAVSFVLMIGIWGVARSRFEKRGFSATYGNLPWMSLVATLLLLAVALSPRFLGPPPKVQNSRRTVRKNDVEANRQSRRHKDHARRLGSEEKYSSFSRPLAIMTSYLRSWLYSGTSAAEPAPPSIPSLQTISPPASDEEDGEETETEHDDSPPAFPSLHSAQRAASSRIPSILTDSQLMPPPPVPSLAVRQPGVPPPKGSSLAVPPSTTKPPPKPSKKSGKVVLAPGHSPLDWAALKSSGADLRGVDTLMRIPPSVLKQHNKRDDAWSAFNGKVYNITPYLPFHPGGEKELMRVAGRDGTKLFATTHGWVNLDFMLDACLVGFLVPEPSSP</sequence>
<dbReference type="Pfam" id="PF00173">
    <property type="entry name" value="Cyt-b5"/>
    <property type="match status" value="1"/>
</dbReference>
<comment type="caution">
    <text evidence="7">The sequence shown here is derived from an EMBL/GenBank/DDBJ whole genome shotgun (WGS) entry which is preliminary data.</text>
</comment>
<feature type="compositionally biased region" description="Acidic residues" evidence="5">
    <location>
        <begin position="262"/>
        <end position="274"/>
    </location>
</feature>
<evidence type="ECO:0000256" key="1">
    <source>
        <dbReference type="ARBA" id="ARBA00022617"/>
    </source>
</evidence>
<dbReference type="InParanoid" id="A0A409XWS9"/>
<dbReference type="InterPro" id="IPR001199">
    <property type="entry name" value="Cyt_B5-like_heme/steroid-bd"/>
</dbReference>
<dbReference type="AlphaFoldDB" id="A0A409XWS9"/>
<evidence type="ECO:0000256" key="5">
    <source>
        <dbReference type="SAM" id="MobiDB-lite"/>
    </source>
</evidence>
<evidence type="ECO:0000313" key="7">
    <source>
        <dbReference type="EMBL" id="PPQ95224.1"/>
    </source>
</evidence>
<dbReference type="GO" id="GO:0005886">
    <property type="term" value="C:plasma membrane"/>
    <property type="evidence" value="ECO:0007669"/>
    <property type="project" value="InterPro"/>
</dbReference>
<comment type="similarity">
    <text evidence="4">Belongs to the cytochrome b5 family.</text>
</comment>
<dbReference type="Gene3D" id="3.10.120.10">
    <property type="entry name" value="Cytochrome b5-like heme/steroid binding domain"/>
    <property type="match status" value="1"/>
</dbReference>
<keyword evidence="4" id="KW-0472">Membrane</keyword>
<dbReference type="InterPro" id="IPR009571">
    <property type="entry name" value="SUR7/Rim9-like_fungi"/>
</dbReference>
<dbReference type="Pfam" id="PF06687">
    <property type="entry name" value="SUR7"/>
    <property type="match status" value="1"/>
</dbReference>
<dbReference type="PROSITE" id="PS50255">
    <property type="entry name" value="CYTOCHROME_B5_2"/>
    <property type="match status" value="1"/>
</dbReference>
<dbReference type="InterPro" id="IPR036400">
    <property type="entry name" value="Cyt_B5-like_heme/steroid_sf"/>
</dbReference>
<evidence type="ECO:0000256" key="3">
    <source>
        <dbReference type="ARBA" id="ARBA00023004"/>
    </source>
</evidence>
<dbReference type="SMART" id="SM01117">
    <property type="entry name" value="Cyt-b5"/>
    <property type="match status" value="1"/>
</dbReference>
<proteinExistence type="inferred from homology"/>
<feature type="non-terminal residue" evidence="7">
    <location>
        <position position="1"/>
    </location>
</feature>
<feature type="compositionally biased region" description="Polar residues" evidence="5">
    <location>
        <begin position="285"/>
        <end position="303"/>
    </location>
</feature>
<dbReference type="FunFam" id="3.10.120.10:FF:000001">
    <property type="entry name" value="Cytochrome b5 reductase 4"/>
    <property type="match status" value="1"/>
</dbReference>
<keyword evidence="1 4" id="KW-0349">Heme</keyword>
<dbReference type="InterPro" id="IPR051872">
    <property type="entry name" value="Cytochrome_b5/Flavoprotein_Rdt"/>
</dbReference>
<dbReference type="EMBL" id="NHYE01001431">
    <property type="protein sequence ID" value="PPQ95224.1"/>
    <property type="molecule type" value="Genomic_DNA"/>
</dbReference>
<feature type="region of interest" description="Disordered" evidence="5">
    <location>
        <begin position="184"/>
        <end position="216"/>
    </location>
</feature>
<dbReference type="GO" id="GO:0020037">
    <property type="term" value="F:heme binding"/>
    <property type="evidence" value="ECO:0007669"/>
    <property type="project" value="UniProtKB-UniRule"/>
</dbReference>
<dbReference type="GO" id="GO:0005737">
    <property type="term" value="C:cytoplasm"/>
    <property type="evidence" value="ECO:0007669"/>
    <property type="project" value="TreeGrafter"/>
</dbReference>
<evidence type="ECO:0000256" key="4">
    <source>
        <dbReference type="RuleBase" id="RU362121"/>
    </source>
</evidence>
<protein>
    <recommendedName>
        <fullName evidence="6">Cytochrome b5 heme-binding domain-containing protein</fullName>
    </recommendedName>
</protein>
<dbReference type="PROSITE" id="PS00191">
    <property type="entry name" value="CYTOCHROME_B5_1"/>
    <property type="match status" value="1"/>
</dbReference>
<feature type="transmembrane region" description="Helical" evidence="4">
    <location>
        <begin position="160"/>
        <end position="180"/>
    </location>
</feature>
<accession>A0A409XWS9</accession>
<name>A0A409XWS9_9AGAR</name>
<organism evidence="7 8">
    <name type="scientific">Gymnopilus dilepis</name>
    <dbReference type="NCBI Taxonomy" id="231916"/>
    <lineage>
        <taxon>Eukaryota</taxon>
        <taxon>Fungi</taxon>
        <taxon>Dikarya</taxon>
        <taxon>Basidiomycota</taxon>
        <taxon>Agaricomycotina</taxon>
        <taxon>Agaricomycetes</taxon>
        <taxon>Agaricomycetidae</taxon>
        <taxon>Agaricales</taxon>
        <taxon>Agaricineae</taxon>
        <taxon>Hymenogastraceae</taxon>
        <taxon>Gymnopilus</taxon>
    </lineage>
</organism>
<reference evidence="7 8" key="1">
    <citation type="journal article" date="2018" name="Evol. Lett.">
        <title>Horizontal gene cluster transfer increased hallucinogenic mushroom diversity.</title>
        <authorList>
            <person name="Reynolds H.T."/>
            <person name="Vijayakumar V."/>
            <person name="Gluck-Thaler E."/>
            <person name="Korotkin H.B."/>
            <person name="Matheny P.B."/>
            <person name="Slot J.C."/>
        </authorList>
    </citation>
    <scope>NUCLEOTIDE SEQUENCE [LARGE SCALE GENOMIC DNA]</scope>
    <source>
        <strain evidence="7 8">SRW20</strain>
    </source>
</reference>
<dbReference type="InterPro" id="IPR018506">
    <property type="entry name" value="Cyt_B5_heme-BS"/>
</dbReference>
<keyword evidence="4" id="KW-1133">Transmembrane helix</keyword>
<evidence type="ECO:0000256" key="2">
    <source>
        <dbReference type="ARBA" id="ARBA00022723"/>
    </source>
</evidence>
<feature type="domain" description="Cytochrome b5 heme-binding" evidence="6">
    <location>
        <begin position="375"/>
        <end position="451"/>
    </location>
</feature>
<dbReference type="SUPFAM" id="SSF55856">
    <property type="entry name" value="Cytochrome b5-like heme/steroid binding domain"/>
    <property type="match status" value="1"/>
</dbReference>
<dbReference type="PANTHER" id="PTHR46237">
    <property type="entry name" value="CYTOCHROME B5 REDUCTASE 4 FAMILY MEMBER"/>
    <property type="match status" value="1"/>
</dbReference>
<dbReference type="Proteomes" id="UP000284706">
    <property type="component" value="Unassembled WGS sequence"/>
</dbReference>
<feature type="transmembrane region" description="Helical" evidence="4">
    <location>
        <begin position="85"/>
        <end position="107"/>
    </location>
</feature>
<dbReference type="PANTHER" id="PTHR46237:SF1">
    <property type="entry name" value="CYTOCHROME B5 REDUCTASE 4"/>
    <property type="match status" value="1"/>
</dbReference>
<evidence type="ECO:0000313" key="8">
    <source>
        <dbReference type="Proteomes" id="UP000284706"/>
    </source>
</evidence>
<comment type="caution">
    <text evidence="4">Lacks conserved residue(s) required for the propagation of feature annotation.</text>
</comment>
<dbReference type="GO" id="GO:0004128">
    <property type="term" value="F:cytochrome-b5 reductase activity, acting on NAD(P)H"/>
    <property type="evidence" value="ECO:0007669"/>
    <property type="project" value="TreeGrafter"/>
</dbReference>
<dbReference type="STRING" id="231916.A0A409XWS9"/>
<feature type="transmembrane region" description="Helical" evidence="4">
    <location>
        <begin position="119"/>
        <end position="140"/>
    </location>
</feature>
<evidence type="ECO:0000259" key="6">
    <source>
        <dbReference type="PROSITE" id="PS50255"/>
    </source>
</evidence>
<gene>
    <name evidence="7" type="ORF">CVT26_014915</name>
</gene>
<feature type="region of interest" description="Disordered" evidence="5">
    <location>
        <begin position="244"/>
        <end position="348"/>
    </location>
</feature>
<keyword evidence="2 4" id="KW-0479">Metal-binding</keyword>
<dbReference type="GO" id="GO:0046872">
    <property type="term" value="F:metal ion binding"/>
    <property type="evidence" value="ECO:0007669"/>
    <property type="project" value="UniProtKB-UniRule"/>
</dbReference>
<keyword evidence="8" id="KW-1185">Reference proteome</keyword>
<keyword evidence="4" id="KW-0812">Transmembrane</keyword>
<dbReference type="OrthoDB" id="432299at2759"/>